<proteinExistence type="predicted"/>
<gene>
    <name evidence="1" type="ORF">MCC10076_0899</name>
</gene>
<dbReference type="AlphaFoldDB" id="A0A4R0U2P8"/>
<sequence length="53" mass="5967">MSIEEMWDALKDDYGVSEQTLQVVTNINGYSTDTMHDVLYAVAAERHFDGEVA</sequence>
<evidence type="ECO:0000313" key="1">
    <source>
        <dbReference type="EMBL" id="TCE99266.1"/>
    </source>
</evidence>
<name>A0A4R0U2P8_BIFLL</name>
<protein>
    <submittedName>
        <fullName evidence="1">Uncharacterized protein</fullName>
    </submittedName>
</protein>
<accession>A0A4R0U2P8</accession>
<dbReference type="RefSeq" id="WP_155245937.1">
    <property type="nucleotide sequence ID" value="NZ_CP071590.1"/>
</dbReference>
<dbReference type="EMBL" id="SHRX01000012">
    <property type="protein sequence ID" value="TCE99266.1"/>
    <property type="molecule type" value="Genomic_DNA"/>
</dbReference>
<dbReference type="Proteomes" id="UP000292751">
    <property type="component" value="Unassembled WGS sequence"/>
</dbReference>
<comment type="caution">
    <text evidence="1">The sequence shown here is derived from an EMBL/GenBank/DDBJ whole genome shotgun (WGS) entry which is preliminary data.</text>
</comment>
<organism evidence="1 2">
    <name type="scientific">Bifidobacterium longum subsp. longum</name>
    <dbReference type="NCBI Taxonomy" id="1679"/>
    <lineage>
        <taxon>Bacteria</taxon>
        <taxon>Bacillati</taxon>
        <taxon>Actinomycetota</taxon>
        <taxon>Actinomycetes</taxon>
        <taxon>Bifidobacteriales</taxon>
        <taxon>Bifidobacteriaceae</taxon>
        <taxon>Bifidobacterium</taxon>
    </lineage>
</organism>
<reference evidence="1 2" key="1">
    <citation type="journal article" date="2018" name="Sci. Rep.">
        <title>Genomic diversity and distribution of Bifidobacterium longum subsp. longum across the human lifespan.</title>
        <authorList>
            <person name="Odamaki T."/>
            <person name="Bottacini F."/>
            <person name="Kato K."/>
            <person name="Mitsuyama E."/>
            <person name="Yoshida K."/>
            <person name="Horigome A."/>
            <person name="Xiao J.Z."/>
            <person name="van Sinderen D."/>
        </authorList>
    </citation>
    <scope>NUCLEOTIDE SEQUENCE [LARGE SCALE GENOMIC DNA]</scope>
    <source>
        <strain evidence="1 2">MCC10076</strain>
    </source>
</reference>
<evidence type="ECO:0000313" key="2">
    <source>
        <dbReference type="Proteomes" id="UP000292751"/>
    </source>
</evidence>